<dbReference type="AlphaFoldDB" id="A0A8J6FB55"/>
<evidence type="ECO:0000313" key="1">
    <source>
        <dbReference type="EMBL" id="KAG9484288.1"/>
    </source>
</evidence>
<evidence type="ECO:0000313" key="2">
    <source>
        <dbReference type="Proteomes" id="UP000770717"/>
    </source>
</evidence>
<proteinExistence type="predicted"/>
<keyword evidence="2" id="KW-1185">Reference proteome</keyword>
<sequence length="83" mass="9775">MVSINSPPLLLFLLPKKHKKTVKNQFTHLVFLRLSHPQPSVPGFLFYKQTCKTVTEEWRLVSLMQENESTCKTWLPYINRSKT</sequence>
<comment type="caution">
    <text evidence="1">The sequence shown here is derived from an EMBL/GenBank/DDBJ whole genome shotgun (WGS) entry which is preliminary data.</text>
</comment>
<protein>
    <submittedName>
        <fullName evidence="1">Uncharacterized protein</fullName>
    </submittedName>
</protein>
<organism evidence="1 2">
    <name type="scientific">Eleutherodactylus coqui</name>
    <name type="common">Puerto Rican coqui</name>
    <dbReference type="NCBI Taxonomy" id="57060"/>
    <lineage>
        <taxon>Eukaryota</taxon>
        <taxon>Metazoa</taxon>
        <taxon>Chordata</taxon>
        <taxon>Craniata</taxon>
        <taxon>Vertebrata</taxon>
        <taxon>Euteleostomi</taxon>
        <taxon>Amphibia</taxon>
        <taxon>Batrachia</taxon>
        <taxon>Anura</taxon>
        <taxon>Neobatrachia</taxon>
        <taxon>Hyloidea</taxon>
        <taxon>Eleutherodactylidae</taxon>
        <taxon>Eleutherodactylinae</taxon>
        <taxon>Eleutherodactylus</taxon>
        <taxon>Eleutherodactylus</taxon>
    </lineage>
</organism>
<dbReference type="Proteomes" id="UP000770717">
    <property type="component" value="Unassembled WGS sequence"/>
</dbReference>
<gene>
    <name evidence="1" type="ORF">GDO78_009940</name>
</gene>
<reference evidence="1" key="1">
    <citation type="thesis" date="2020" institute="ProQuest LLC" country="789 East Eisenhower Parkway, Ann Arbor, MI, USA">
        <title>Comparative Genomics and Chromosome Evolution.</title>
        <authorList>
            <person name="Mudd A.B."/>
        </authorList>
    </citation>
    <scope>NUCLEOTIDE SEQUENCE</scope>
    <source>
        <strain evidence="1">HN-11 Male</strain>
        <tissue evidence="1">Kidney and liver</tissue>
    </source>
</reference>
<name>A0A8J6FB55_ELECQ</name>
<accession>A0A8J6FB55</accession>
<dbReference type="EMBL" id="WNTK01000005">
    <property type="protein sequence ID" value="KAG9484288.1"/>
    <property type="molecule type" value="Genomic_DNA"/>
</dbReference>